<evidence type="ECO:0000313" key="5">
    <source>
        <dbReference type="Proteomes" id="UP000664701"/>
    </source>
</evidence>
<dbReference type="InterPro" id="IPR036388">
    <property type="entry name" value="WH-like_DNA-bd_sf"/>
</dbReference>
<keyword evidence="5" id="KW-1185">Reference proteome</keyword>
<accession>A0ABZ2SNE8</accession>
<dbReference type="EMBL" id="CP147251">
    <property type="protein sequence ID" value="WYJ77311.1"/>
    <property type="molecule type" value="Genomic_DNA"/>
</dbReference>
<dbReference type="InterPro" id="IPR036390">
    <property type="entry name" value="WH_DNA-bd_sf"/>
</dbReference>
<keyword evidence="3" id="KW-0119">Carbohydrate metabolism</keyword>
<gene>
    <name evidence="4" type="ORF">DOK78_001949</name>
</gene>
<evidence type="ECO:0000256" key="1">
    <source>
        <dbReference type="ARBA" id="ARBA00002486"/>
    </source>
</evidence>
<dbReference type="Gene3D" id="3.30.420.40">
    <property type="match status" value="2"/>
</dbReference>
<comment type="similarity">
    <text evidence="2">Belongs to the ROK (NagC/XylR) family.</text>
</comment>
<evidence type="ECO:0000256" key="3">
    <source>
        <dbReference type="ARBA" id="ARBA00022629"/>
    </source>
</evidence>
<name>A0ABZ2SNE8_9ENTE</name>
<reference evidence="4 5" key="1">
    <citation type="submission" date="2024-03" db="EMBL/GenBank/DDBJ databases">
        <title>The Genome Sequence of Enterococcus sp. DIV2402.</title>
        <authorList>
            <consortium name="The Broad Institute Genomics Platform"/>
            <consortium name="The Broad Institute Microbial Omics Core"/>
            <consortium name="The Broad Institute Genomic Center for Infectious Diseases"/>
            <person name="Earl A."/>
            <person name="Manson A."/>
            <person name="Gilmore M."/>
            <person name="Schwartman J."/>
            <person name="Shea T."/>
            <person name="Abouelleil A."/>
            <person name="Cao P."/>
            <person name="Chapman S."/>
            <person name="Cusick C."/>
            <person name="Young S."/>
            <person name="Neafsey D."/>
            <person name="Nusbaum C."/>
            <person name="Birren B."/>
        </authorList>
    </citation>
    <scope>NUCLEOTIDE SEQUENCE [LARGE SCALE GENOMIC DNA]</scope>
    <source>
        <strain evidence="4 5">DIV2402</strain>
    </source>
</reference>
<sequence length="333" mass="37276">MSKNKNLIRDKNLAILKSFLFQKGTALKAEMAKETGISVVTINTLVKELVAENIIIEGEMVQPPLGRPAICYHFNYDLSHFLLLSIQEQQIHAKRSLCIVGKIVNLAGDVKYDARFDFTDISMEFFIEKLTHFIHLGFDLTKIGLSFPGKIYNGVVLSSWESLFDYWEFENEWSKHSSIPLLVQNDAHLLTVGTTIQQKLSKLETIVGIFYPENSMPGITIYANDGLIEGGHNLAGEAKFLPHLIDAATPDTTAAFMTSLLEILAIYNAVLAPDTFIISADSVEEATIRQAIQQSTLLAKQVNQPNLLFVEDFQTALTYGLRWLVTSESIYQL</sequence>
<dbReference type="Gene3D" id="1.10.10.10">
    <property type="entry name" value="Winged helix-like DNA-binding domain superfamily/Winged helix DNA-binding domain"/>
    <property type="match status" value="1"/>
</dbReference>
<organism evidence="4 5">
    <name type="scientific">Candidatus Enterococcus lowellii</name>
    <dbReference type="NCBI Taxonomy" id="2230877"/>
    <lineage>
        <taxon>Bacteria</taxon>
        <taxon>Bacillati</taxon>
        <taxon>Bacillota</taxon>
        <taxon>Bacilli</taxon>
        <taxon>Lactobacillales</taxon>
        <taxon>Enterococcaceae</taxon>
        <taxon>Enterococcus</taxon>
    </lineage>
</organism>
<evidence type="ECO:0000313" key="4">
    <source>
        <dbReference type="EMBL" id="WYJ77311.1"/>
    </source>
</evidence>
<evidence type="ECO:0008006" key="6">
    <source>
        <dbReference type="Google" id="ProtNLM"/>
    </source>
</evidence>
<dbReference type="PANTHER" id="PTHR18964:SF149">
    <property type="entry name" value="BIFUNCTIONAL UDP-N-ACETYLGLUCOSAMINE 2-EPIMERASE_N-ACETYLMANNOSAMINE KINASE"/>
    <property type="match status" value="1"/>
</dbReference>
<dbReference type="SUPFAM" id="SSF46785">
    <property type="entry name" value="Winged helix' DNA-binding domain"/>
    <property type="match status" value="1"/>
</dbReference>
<dbReference type="PANTHER" id="PTHR18964">
    <property type="entry name" value="ROK (REPRESSOR, ORF, KINASE) FAMILY"/>
    <property type="match status" value="1"/>
</dbReference>
<dbReference type="InterPro" id="IPR043129">
    <property type="entry name" value="ATPase_NBD"/>
</dbReference>
<dbReference type="SUPFAM" id="SSF53067">
    <property type="entry name" value="Actin-like ATPase domain"/>
    <property type="match status" value="1"/>
</dbReference>
<dbReference type="RefSeq" id="WP_207940544.1">
    <property type="nucleotide sequence ID" value="NZ_CP147251.1"/>
</dbReference>
<proteinExistence type="inferred from homology"/>
<comment type="function">
    <text evidence="1">Transcriptional repressor of xylose-utilizing enzymes.</text>
</comment>
<dbReference type="InterPro" id="IPR000600">
    <property type="entry name" value="ROK"/>
</dbReference>
<evidence type="ECO:0000256" key="2">
    <source>
        <dbReference type="ARBA" id="ARBA00006479"/>
    </source>
</evidence>
<dbReference type="Proteomes" id="UP000664701">
    <property type="component" value="Chromosome"/>
</dbReference>
<keyword evidence="3" id="KW-0859">Xylose metabolism</keyword>
<protein>
    <recommendedName>
        <fullName evidence="6">ROK family protein</fullName>
    </recommendedName>
</protein>